<dbReference type="PANTHER" id="PTHR31339:SF9">
    <property type="entry name" value="PLASMIN AND FIBRONECTIN-BINDING PROTEIN A"/>
    <property type="match status" value="1"/>
</dbReference>
<keyword evidence="3 4" id="KW-0326">Glycosidase</keyword>
<accession>A0ABW5TVH8</accession>
<dbReference type="Proteomes" id="UP001597546">
    <property type="component" value="Unassembled WGS sequence"/>
</dbReference>
<dbReference type="PANTHER" id="PTHR31339">
    <property type="entry name" value="PECTIN LYASE-RELATED"/>
    <property type="match status" value="1"/>
</dbReference>
<dbReference type="SUPFAM" id="SSF51126">
    <property type="entry name" value="Pectin lyase-like"/>
    <property type="match status" value="1"/>
</dbReference>
<evidence type="ECO:0000313" key="7">
    <source>
        <dbReference type="Proteomes" id="UP001597546"/>
    </source>
</evidence>
<comment type="caution">
    <text evidence="6">The sequence shown here is derived from an EMBL/GenBank/DDBJ whole genome shotgun (WGS) entry which is preliminary data.</text>
</comment>
<evidence type="ECO:0000313" key="6">
    <source>
        <dbReference type="EMBL" id="MFD2732126.1"/>
    </source>
</evidence>
<organism evidence="6 7">
    <name type="scientific">Pedobacter alpinus</name>
    <dbReference type="NCBI Taxonomy" id="1590643"/>
    <lineage>
        <taxon>Bacteria</taxon>
        <taxon>Pseudomonadati</taxon>
        <taxon>Bacteroidota</taxon>
        <taxon>Sphingobacteriia</taxon>
        <taxon>Sphingobacteriales</taxon>
        <taxon>Sphingobacteriaceae</taxon>
        <taxon>Pedobacter</taxon>
    </lineage>
</organism>
<name>A0ABW5TVH8_9SPHI</name>
<gene>
    <name evidence="6" type="ORF">ACFSSE_10475</name>
</gene>
<keyword evidence="7" id="KW-1185">Reference proteome</keyword>
<dbReference type="InterPro" id="IPR011050">
    <property type="entry name" value="Pectin_lyase_fold/virulence"/>
</dbReference>
<proteinExistence type="inferred from homology"/>
<feature type="chain" id="PRO_5045222627" evidence="5">
    <location>
        <begin position="25"/>
        <end position="476"/>
    </location>
</feature>
<evidence type="ECO:0000256" key="3">
    <source>
        <dbReference type="ARBA" id="ARBA00023295"/>
    </source>
</evidence>
<dbReference type="EMBL" id="JBHULV010000030">
    <property type="protein sequence ID" value="MFD2732126.1"/>
    <property type="molecule type" value="Genomic_DNA"/>
</dbReference>
<keyword evidence="2 4" id="KW-0378">Hydrolase</keyword>
<evidence type="ECO:0000256" key="5">
    <source>
        <dbReference type="SAM" id="SignalP"/>
    </source>
</evidence>
<comment type="similarity">
    <text evidence="1 4">Belongs to the glycosyl hydrolase 28 family.</text>
</comment>
<keyword evidence="5" id="KW-0732">Signal</keyword>
<evidence type="ECO:0000256" key="1">
    <source>
        <dbReference type="ARBA" id="ARBA00008834"/>
    </source>
</evidence>
<protein>
    <submittedName>
        <fullName evidence="6">Glycoside hydrolase family 28 protein</fullName>
        <ecNumber evidence="6">3.2.1.-</ecNumber>
    </submittedName>
</protein>
<reference evidence="7" key="1">
    <citation type="journal article" date="2019" name="Int. J. Syst. Evol. Microbiol.">
        <title>The Global Catalogue of Microorganisms (GCM) 10K type strain sequencing project: providing services to taxonomists for standard genome sequencing and annotation.</title>
        <authorList>
            <consortium name="The Broad Institute Genomics Platform"/>
            <consortium name="The Broad Institute Genome Sequencing Center for Infectious Disease"/>
            <person name="Wu L."/>
            <person name="Ma J."/>
        </authorList>
    </citation>
    <scope>NUCLEOTIDE SEQUENCE [LARGE SCALE GENOMIC DNA]</scope>
    <source>
        <strain evidence="7">KCTC 42456</strain>
    </source>
</reference>
<dbReference type="RefSeq" id="WP_379044007.1">
    <property type="nucleotide sequence ID" value="NZ_JBHSKW010000034.1"/>
</dbReference>
<evidence type="ECO:0000256" key="2">
    <source>
        <dbReference type="ARBA" id="ARBA00022801"/>
    </source>
</evidence>
<dbReference type="InterPro" id="IPR000743">
    <property type="entry name" value="Glyco_hydro_28"/>
</dbReference>
<dbReference type="EC" id="3.2.1.-" evidence="6"/>
<dbReference type="Gene3D" id="2.160.20.10">
    <property type="entry name" value="Single-stranded right-handed beta-helix, Pectin lyase-like"/>
    <property type="match status" value="1"/>
</dbReference>
<evidence type="ECO:0000256" key="4">
    <source>
        <dbReference type="RuleBase" id="RU361169"/>
    </source>
</evidence>
<dbReference type="InterPro" id="IPR012334">
    <property type="entry name" value="Pectin_lyas_fold"/>
</dbReference>
<dbReference type="Pfam" id="PF00295">
    <property type="entry name" value="Glyco_hydro_28"/>
    <property type="match status" value="1"/>
</dbReference>
<feature type="signal peptide" evidence="5">
    <location>
        <begin position="1"/>
        <end position="24"/>
    </location>
</feature>
<sequence>MNFKQPIKTLFICFLSLTISLAFADEKDPKWAKKVGSAKLKFKKKEFVANDFGANPDGLTLTSEAIQKAIDACAEQGGGIVVLKPGKYLTGSLFIKSKVKFKIDEGVELLGSQNIKDYPIIDTRIAGMEMKWPAALLNIIDQKNAAIEGKGLINAQGKVFWELYWSMRKEYEAKALRWIVDYDAQRPRTVLVQNGENIQLKDFNIRQAGFWSVQVLYSKYVTVDGLVIRNNIDGKGPSTDGVDIDSSSWILVQNCDIDCNDDNFCLKAGRDWDGLRVNRPTEYVVIKDCIARKGSGLITLGSETSGTIKHVLVKNLTGLGTSNGINMKSALTRGGGLEDIYIKNLRMDSVSTAFQIGKNWNPSYSYSTLPKEYEYDKVPVHWQKMLNKVEPAEKGIPVFKDVYISNIRGVGIKRAFNIAGLDGSPIVNFTLNNLDLEVETAGNISFARDWIIKDVTIISKDKSTVDVKNSTGVKLD</sequence>
<dbReference type="InterPro" id="IPR051801">
    <property type="entry name" value="GH28_Enzymes"/>
</dbReference>
<dbReference type="GO" id="GO:0016798">
    <property type="term" value="F:hydrolase activity, acting on glycosyl bonds"/>
    <property type="evidence" value="ECO:0007669"/>
    <property type="project" value="UniProtKB-KW"/>
</dbReference>